<accession>A0A444UPI8</accession>
<sequence length="173" mass="17998">MAVPEIGEVGTATAVPETGEVWTAMTVPETGEVGTATAVPETGEVWTAMTVPKTGEVGTATAVPETGEPILQLSTAVSSSDPDISSSLLPQAPLVSSKLRSEIQEATCQHVYPPTLKSLSSSFWWVKLSQGAGSASTSICLFFAPASLLIITLDTPSGSEPLLLLLLEMFLHI</sequence>
<dbReference type="AlphaFoldDB" id="A0A444UPI8"/>
<gene>
    <name evidence="1" type="ORF">EOD39_3208</name>
</gene>
<name>A0A444UPI8_ACIRT</name>
<keyword evidence="2" id="KW-1185">Reference proteome</keyword>
<proteinExistence type="predicted"/>
<comment type="caution">
    <text evidence="1">The sequence shown here is derived from an EMBL/GenBank/DDBJ whole genome shotgun (WGS) entry which is preliminary data.</text>
</comment>
<protein>
    <submittedName>
        <fullName evidence="1">Uncharacterized protein</fullName>
    </submittedName>
</protein>
<dbReference type="Proteomes" id="UP000289886">
    <property type="component" value="Unassembled WGS sequence"/>
</dbReference>
<evidence type="ECO:0000313" key="2">
    <source>
        <dbReference type="Proteomes" id="UP000289886"/>
    </source>
</evidence>
<organism evidence="1 2">
    <name type="scientific">Acipenser ruthenus</name>
    <name type="common">Sterlet sturgeon</name>
    <dbReference type="NCBI Taxonomy" id="7906"/>
    <lineage>
        <taxon>Eukaryota</taxon>
        <taxon>Metazoa</taxon>
        <taxon>Chordata</taxon>
        <taxon>Craniata</taxon>
        <taxon>Vertebrata</taxon>
        <taxon>Euteleostomi</taxon>
        <taxon>Actinopterygii</taxon>
        <taxon>Chondrostei</taxon>
        <taxon>Acipenseriformes</taxon>
        <taxon>Acipenseridae</taxon>
        <taxon>Acipenser</taxon>
    </lineage>
</organism>
<evidence type="ECO:0000313" key="1">
    <source>
        <dbReference type="EMBL" id="RXM37098.1"/>
    </source>
</evidence>
<dbReference type="EMBL" id="SCEB01214119">
    <property type="protein sequence ID" value="RXM37098.1"/>
    <property type="molecule type" value="Genomic_DNA"/>
</dbReference>
<reference evidence="1 2" key="1">
    <citation type="submission" date="2019-01" db="EMBL/GenBank/DDBJ databases">
        <title>Draft Genome and Complete Hox-Cluster Characterization of the Sterlet Sturgeon (Acipenser ruthenus).</title>
        <authorList>
            <person name="Wei Q."/>
        </authorList>
    </citation>
    <scope>NUCLEOTIDE SEQUENCE [LARGE SCALE GENOMIC DNA]</scope>
    <source>
        <strain evidence="1">WHYD16114868_AA</strain>
        <tissue evidence="1">Blood</tissue>
    </source>
</reference>